<reference evidence="1 2" key="1">
    <citation type="journal article" date="2018" name="Genome Announc.">
        <title>Genome Sequence of Geothermobacter sp. HR-1 Iron Reducer from the Loihi Seamount.</title>
        <authorList>
            <person name="Smith H."/>
            <person name="Abuyen K."/>
            <person name="Tremblay J."/>
            <person name="Savalia P."/>
            <person name="Perez-Rodriguez I."/>
            <person name="Emerson D."/>
            <person name="Tully B."/>
            <person name="Amend J."/>
        </authorList>
    </citation>
    <scope>NUCLEOTIDE SEQUENCE [LARGE SCALE GENOMIC DNA]</scope>
    <source>
        <strain evidence="1 2">HR-1</strain>
    </source>
</reference>
<dbReference type="InterPro" id="IPR015867">
    <property type="entry name" value="N-reg_PII/ATP_PRibTrfase_C"/>
</dbReference>
<dbReference type="AlphaFoldDB" id="A0A2K2HDF2"/>
<dbReference type="SUPFAM" id="SSF54913">
    <property type="entry name" value="GlnB-like"/>
    <property type="match status" value="1"/>
</dbReference>
<sequence>MKEIKAYIRTSALEAVIENLQKCGAPGVTAINVHPVGYGFDQRYSLKLRKAEVTEKFYDITKLELVCDTEELDGYVDAIVEAAHTGTSGDGLIFVSDVDEVIKIRNRSRGTNIAAVSAEA</sequence>
<name>A0A2K2HDF2_9BACT</name>
<dbReference type="GO" id="GO:0030234">
    <property type="term" value="F:enzyme regulator activity"/>
    <property type="evidence" value="ECO:0007669"/>
    <property type="project" value="InterPro"/>
</dbReference>
<dbReference type="Pfam" id="PF00543">
    <property type="entry name" value="P-II"/>
    <property type="match status" value="1"/>
</dbReference>
<dbReference type="GO" id="GO:0005524">
    <property type="term" value="F:ATP binding"/>
    <property type="evidence" value="ECO:0007669"/>
    <property type="project" value="TreeGrafter"/>
</dbReference>
<dbReference type="InterPro" id="IPR011322">
    <property type="entry name" value="N-reg_PII-like_a/b"/>
</dbReference>
<dbReference type="PRINTS" id="PR00340">
    <property type="entry name" value="PIIGLNB"/>
</dbReference>
<dbReference type="InterPro" id="IPR002187">
    <property type="entry name" value="N-reg_PII"/>
</dbReference>
<dbReference type="PROSITE" id="PS51343">
    <property type="entry name" value="PII_GLNB_DOM"/>
    <property type="match status" value="1"/>
</dbReference>
<accession>A0A2K2HDF2</accession>
<dbReference type="Gene3D" id="3.30.70.120">
    <property type="match status" value="1"/>
</dbReference>
<dbReference type="GO" id="GO:0006808">
    <property type="term" value="P:regulation of nitrogen utilization"/>
    <property type="evidence" value="ECO:0007669"/>
    <property type="project" value="InterPro"/>
</dbReference>
<evidence type="ECO:0000313" key="1">
    <source>
        <dbReference type="EMBL" id="PNU21316.1"/>
    </source>
</evidence>
<dbReference type="Proteomes" id="UP000236340">
    <property type="component" value="Unassembled WGS sequence"/>
</dbReference>
<protein>
    <submittedName>
        <fullName evidence="1">Transcriptional regulator</fullName>
    </submittedName>
</protein>
<dbReference type="PANTHER" id="PTHR30115:SF11">
    <property type="entry name" value="NITROGEN REGULATORY PROTEIN P-II HOMOLOG"/>
    <property type="match status" value="1"/>
</dbReference>
<comment type="caution">
    <text evidence="1">The sequence shown here is derived from an EMBL/GenBank/DDBJ whole genome shotgun (WGS) entry which is preliminary data.</text>
</comment>
<dbReference type="EMBL" id="PPFX01000004">
    <property type="protein sequence ID" value="PNU21316.1"/>
    <property type="molecule type" value="Genomic_DNA"/>
</dbReference>
<dbReference type="GO" id="GO:0005829">
    <property type="term" value="C:cytosol"/>
    <property type="evidence" value="ECO:0007669"/>
    <property type="project" value="TreeGrafter"/>
</dbReference>
<proteinExistence type="predicted"/>
<dbReference type="RefSeq" id="WP_103114347.1">
    <property type="nucleotide sequence ID" value="NZ_PPFX01000004.1"/>
</dbReference>
<evidence type="ECO:0000313" key="2">
    <source>
        <dbReference type="Proteomes" id="UP000236340"/>
    </source>
</evidence>
<gene>
    <name evidence="1" type="ORF">C2E25_03215</name>
</gene>
<dbReference type="OrthoDB" id="4943957at2"/>
<dbReference type="SMART" id="SM00938">
    <property type="entry name" value="P-II"/>
    <property type="match status" value="1"/>
</dbReference>
<dbReference type="PANTHER" id="PTHR30115">
    <property type="entry name" value="NITROGEN REGULATORY PROTEIN P-II"/>
    <property type="match status" value="1"/>
</dbReference>
<organism evidence="1 2">
    <name type="scientific">Geothermobacter hydrogeniphilus</name>
    <dbReference type="NCBI Taxonomy" id="1969733"/>
    <lineage>
        <taxon>Bacteria</taxon>
        <taxon>Pseudomonadati</taxon>
        <taxon>Thermodesulfobacteriota</taxon>
        <taxon>Desulfuromonadia</taxon>
        <taxon>Desulfuromonadales</taxon>
        <taxon>Geothermobacteraceae</taxon>
        <taxon>Geothermobacter</taxon>
    </lineage>
</organism>